<comment type="function">
    <text evidence="1">Required for the transposition of the insertion element.</text>
</comment>
<feature type="region of interest" description="Disordered" evidence="6">
    <location>
        <begin position="1"/>
        <end position="59"/>
    </location>
</feature>
<evidence type="ECO:0000256" key="5">
    <source>
        <dbReference type="ARBA" id="ARBA00023172"/>
    </source>
</evidence>
<dbReference type="Pfam" id="PF00872">
    <property type="entry name" value="Transposase_mut"/>
    <property type="match status" value="1"/>
</dbReference>
<keyword evidence="4" id="KW-0238">DNA-binding</keyword>
<keyword evidence="5" id="KW-0233">DNA recombination</keyword>
<organism evidence="7 8">
    <name type="scientific">Paenirhodobacter ferrireducens</name>
    <dbReference type="NCBI Taxonomy" id="1215032"/>
    <lineage>
        <taxon>Bacteria</taxon>
        <taxon>Pseudomonadati</taxon>
        <taxon>Pseudomonadota</taxon>
        <taxon>Alphaproteobacteria</taxon>
        <taxon>Rhodobacterales</taxon>
        <taxon>Rhodobacter group</taxon>
        <taxon>Paenirhodobacter</taxon>
    </lineage>
</organism>
<evidence type="ECO:0000256" key="6">
    <source>
        <dbReference type="SAM" id="MobiDB-lite"/>
    </source>
</evidence>
<keyword evidence="3" id="KW-0815">Transposition</keyword>
<dbReference type="OrthoDB" id="9793302at2"/>
<comment type="caution">
    <text evidence="7">The sequence shown here is derived from an EMBL/GenBank/DDBJ whole genome shotgun (WGS) entry which is preliminary data.</text>
</comment>
<dbReference type="AlphaFoldDB" id="A0A443LRX3"/>
<dbReference type="EMBL" id="SAVB01000003">
    <property type="protein sequence ID" value="RWR51915.1"/>
    <property type="molecule type" value="Genomic_DNA"/>
</dbReference>
<evidence type="ECO:0000256" key="4">
    <source>
        <dbReference type="ARBA" id="ARBA00023125"/>
    </source>
</evidence>
<dbReference type="GO" id="GO:0004803">
    <property type="term" value="F:transposase activity"/>
    <property type="evidence" value="ECO:0007669"/>
    <property type="project" value="InterPro"/>
</dbReference>
<evidence type="ECO:0000256" key="3">
    <source>
        <dbReference type="ARBA" id="ARBA00022578"/>
    </source>
</evidence>
<evidence type="ECO:0000256" key="2">
    <source>
        <dbReference type="ARBA" id="ARBA00010961"/>
    </source>
</evidence>
<proteinExistence type="inferred from homology"/>
<evidence type="ECO:0000313" key="8">
    <source>
        <dbReference type="Proteomes" id="UP000286594"/>
    </source>
</evidence>
<feature type="region of interest" description="Disordered" evidence="6">
    <location>
        <begin position="117"/>
        <end position="156"/>
    </location>
</feature>
<dbReference type="GO" id="GO:0006313">
    <property type="term" value="P:DNA transposition"/>
    <property type="evidence" value="ECO:0007669"/>
    <property type="project" value="InterPro"/>
</dbReference>
<keyword evidence="8" id="KW-1185">Reference proteome</keyword>
<evidence type="ECO:0000313" key="7">
    <source>
        <dbReference type="EMBL" id="RWR51915.1"/>
    </source>
</evidence>
<comment type="similarity">
    <text evidence="2">Belongs to the transposase mutator family.</text>
</comment>
<evidence type="ECO:0000256" key="1">
    <source>
        <dbReference type="ARBA" id="ARBA00002190"/>
    </source>
</evidence>
<name>A0A443LRX3_9RHOB</name>
<sequence length="156" mass="16143">MRLSSPPARLQPPALSDPARRHAPRAAGAGGGRCAGCRPEGPARSALSGRGPGGQVAKIDDGAVSNKAVFVAPAILPDDTRDVLGLWLQTSEGAKFWRRSSTTCARRAQGIRIAVADGLKGGGGFSPPPRPQDPDLYRPPSAPPMSFASDKDRTGP</sequence>
<dbReference type="InterPro" id="IPR001207">
    <property type="entry name" value="Transposase_mutator"/>
</dbReference>
<protein>
    <submittedName>
        <fullName evidence="7">Uncharacterized protein</fullName>
    </submittedName>
</protein>
<reference evidence="7 8" key="1">
    <citation type="submission" date="2019-01" db="EMBL/GenBank/DDBJ databases">
        <title>Sinorhodobacter populi sp. nov. isolated from the symptomatic bark tissue of Populus euramericana canker.</title>
        <authorList>
            <person name="Xu G."/>
        </authorList>
    </citation>
    <scope>NUCLEOTIDE SEQUENCE [LARGE SCALE GENOMIC DNA]</scope>
    <source>
        <strain evidence="7 8">CCTCC AB2012026</strain>
    </source>
</reference>
<dbReference type="GO" id="GO:0003677">
    <property type="term" value="F:DNA binding"/>
    <property type="evidence" value="ECO:0007669"/>
    <property type="project" value="UniProtKB-KW"/>
</dbReference>
<dbReference type="Proteomes" id="UP000286594">
    <property type="component" value="Unassembled WGS sequence"/>
</dbReference>
<accession>A0A443LRX3</accession>
<gene>
    <name evidence="7" type="ORF">EOW65_03430</name>
</gene>